<proteinExistence type="predicted"/>
<evidence type="ECO:0000256" key="3">
    <source>
        <dbReference type="ARBA" id="ARBA00022692"/>
    </source>
</evidence>
<feature type="transmembrane region" description="Helical" evidence="6">
    <location>
        <begin position="95"/>
        <end position="119"/>
    </location>
</feature>
<reference evidence="7 8" key="1">
    <citation type="journal article" date="2015" name="Genome Announc.">
        <title>Expanding the biotechnology potential of lactobacilli through comparative genomics of 213 strains and associated genera.</title>
        <authorList>
            <person name="Sun Z."/>
            <person name="Harris H.M."/>
            <person name="McCann A."/>
            <person name="Guo C."/>
            <person name="Argimon S."/>
            <person name="Zhang W."/>
            <person name="Yang X."/>
            <person name="Jeffery I.B."/>
            <person name="Cooney J.C."/>
            <person name="Kagawa T.F."/>
            <person name="Liu W."/>
            <person name="Song Y."/>
            <person name="Salvetti E."/>
            <person name="Wrobel A."/>
            <person name="Rasinkangas P."/>
            <person name="Parkhill J."/>
            <person name="Rea M.C."/>
            <person name="O'Sullivan O."/>
            <person name="Ritari J."/>
            <person name="Douillard F.P."/>
            <person name="Paul Ross R."/>
            <person name="Yang R."/>
            <person name="Briner A.E."/>
            <person name="Felis G.E."/>
            <person name="de Vos W.M."/>
            <person name="Barrangou R."/>
            <person name="Klaenhammer T.R."/>
            <person name="Caufield P.W."/>
            <person name="Cui Y."/>
            <person name="Zhang H."/>
            <person name="O'Toole P.W."/>
        </authorList>
    </citation>
    <scope>NUCLEOTIDE SEQUENCE [LARGE SCALE GENOMIC DNA]</scope>
    <source>
        <strain evidence="7 8">DSM 14421</strain>
    </source>
</reference>
<comment type="subcellular location">
    <subcellularLocation>
        <location evidence="1">Cell membrane</location>
        <topology evidence="1">Multi-pass membrane protein</topology>
    </subcellularLocation>
</comment>
<accession>A0A0R1SUZ0</accession>
<sequence>MLGGIFMANSLKRGMGFWGLISMGVGGVIGSSWIYTNSQFFKQYGAGGEIFGLSLASVLAVLISLSFAELSTIFPESGGEVVYGYAAFGKKGALFAGWALLGSYISILAFYVTASSFLISTIFPEIATGPYYTFAGVKVYLIELAIGIAFTVSVFVINYFGAKLTGNVQIVLMALLIFLGVVIIVVGMAKGRPSNFLPAFTDKQPVFSSIFRFSLPAMTFLTGWESVAILAEETNIPKRKIGIVVILSIVISAFFYIFVLLSSAWIFPWEKTATMQMGTIDAFKAAGYPVLSIFAYLVSFLGLVTAFLTLFTAAPRLIFSLARGNILPKAFAKVHPKYGTPTNALWLVLALVLGLGWIGKGALVYFLDMGGFSIALAWSFDAFCLLKIRLKYPDINGGFRNKHLILPMIGGIFALSIAIFTIIPGTPVSLVWPYEYVILGIWCVLGLGSYFIKGHELSVSEDLLGNSIENMMIDKNHITRKGES</sequence>
<dbReference type="STRING" id="1423739.FC85_GL002336"/>
<evidence type="ECO:0000313" key="7">
    <source>
        <dbReference type="EMBL" id="KRL69115.1"/>
    </source>
</evidence>
<feature type="transmembrane region" description="Helical" evidence="6">
    <location>
        <begin position="364"/>
        <end position="383"/>
    </location>
</feature>
<feature type="transmembrane region" description="Helical" evidence="6">
    <location>
        <begin position="15"/>
        <end position="35"/>
    </location>
</feature>
<name>A0A0R1SUZ0_9LACO</name>
<dbReference type="Gene3D" id="1.20.1740.10">
    <property type="entry name" value="Amino acid/polyamine transporter I"/>
    <property type="match status" value="1"/>
</dbReference>
<feature type="transmembrane region" description="Helical" evidence="6">
    <location>
        <begin position="431"/>
        <end position="452"/>
    </location>
</feature>
<dbReference type="GO" id="GO:0022857">
    <property type="term" value="F:transmembrane transporter activity"/>
    <property type="evidence" value="ECO:0007669"/>
    <property type="project" value="InterPro"/>
</dbReference>
<evidence type="ECO:0000256" key="5">
    <source>
        <dbReference type="ARBA" id="ARBA00023136"/>
    </source>
</evidence>
<feature type="transmembrane region" description="Helical" evidence="6">
    <location>
        <begin position="50"/>
        <end position="74"/>
    </location>
</feature>
<feature type="transmembrane region" description="Helical" evidence="6">
    <location>
        <begin position="139"/>
        <end position="161"/>
    </location>
</feature>
<gene>
    <name evidence="7" type="ORF">FC85_GL002336</name>
</gene>
<keyword evidence="2" id="KW-1003">Cell membrane</keyword>
<dbReference type="GO" id="GO:0005886">
    <property type="term" value="C:plasma membrane"/>
    <property type="evidence" value="ECO:0007669"/>
    <property type="project" value="UniProtKB-SubCell"/>
</dbReference>
<organism evidence="7 8">
    <name type="scientific">Lentilactobacillus diolivorans DSM 14421</name>
    <dbReference type="NCBI Taxonomy" id="1423739"/>
    <lineage>
        <taxon>Bacteria</taxon>
        <taxon>Bacillati</taxon>
        <taxon>Bacillota</taxon>
        <taxon>Bacilli</taxon>
        <taxon>Lactobacillales</taxon>
        <taxon>Lactobacillaceae</taxon>
        <taxon>Lentilactobacillus</taxon>
    </lineage>
</organism>
<feature type="transmembrane region" description="Helical" evidence="6">
    <location>
        <begin position="293"/>
        <end position="319"/>
    </location>
</feature>
<protein>
    <submittedName>
        <fullName evidence="7">Amino acid permease</fullName>
    </submittedName>
</protein>
<comment type="caution">
    <text evidence="7">The sequence shown here is derived from an EMBL/GenBank/DDBJ whole genome shotgun (WGS) entry which is preliminary data.</text>
</comment>
<evidence type="ECO:0000256" key="6">
    <source>
        <dbReference type="SAM" id="Phobius"/>
    </source>
</evidence>
<feature type="transmembrane region" description="Helical" evidence="6">
    <location>
        <begin position="209"/>
        <end position="231"/>
    </location>
</feature>
<dbReference type="PANTHER" id="PTHR42770:SF11">
    <property type="entry name" value="INNER MEMBRANE TRANSPORT PROTEIN YBAT"/>
    <property type="match status" value="1"/>
</dbReference>
<evidence type="ECO:0000313" key="8">
    <source>
        <dbReference type="Proteomes" id="UP000052013"/>
    </source>
</evidence>
<dbReference type="EMBL" id="AZEY01000020">
    <property type="protein sequence ID" value="KRL69115.1"/>
    <property type="molecule type" value="Genomic_DNA"/>
</dbReference>
<dbReference type="Pfam" id="PF13520">
    <property type="entry name" value="AA_permease_2"/>
    <property type="match status" value="1"/>
</dbReference>
<evidence type="ECO:0000256" key="4">
    <source>
        <dbReference type="ARBA" id="ARBA00022989"/>
    </source>
</evidence>
<feature type="transmembrane region" description="Helical" evidence="6">
    <location>
        <begin position="243"/>
        <end position="267"/>
    </location>
</feature>
<feature type="transmembrane region" description="Helical" evidence="6">
    <location>
        <begin position="404"/>
        <end position="425"/>
    </location>
</feature>
<dbReference type="PANTHER" id="PTHR42770">
    <property type="entry name" value="AMINO ACID TRANSPORTER-RELATED"/>
    <property type="match status" value="1"/>
</dbReference>
<keyword evidence="3 6" id="KW-0812">Transmembrane</keyword>
<evidence type="ECO:0000256" key="1">
    <source>
        <dbReference type="ARBA" id="ARBA00004651"/>
    </source>
</evidence>
<dbReference type="InterPro" id="IPR002293">
    <property type="entry name" value="AA/rel_permease1"/>
</dbReference>
<dbReference type="Proteomes" id="UP000052013">
    <property type="component" value="Unassembled WGS sequence"/>
</dbReference>
<keyword evidence="4 6" id="KW-1133">Transmembrane helix</keyword>
<feature type="transmembrane region" description="Helical" evidence="6">
    <location>
        <begin position="168"/>
        <end position="189"/>
    </location>
</feature>
<evidence type="ECO:0000256" key="2">
    <source>
        <dbReference type="ARBA" id="ARBA00022475"/>
    </source>
</evidence>
<dbReference type="PIRSF" id="PIRSF006060">
    <property type="entry name" value="AA_transporter"/>
    <property type="match status" value="1"/>
</dbReference>
<dbReference type="PATRIC" id="fig|1423739.3.peg.2429"/>
<dbReference type="AlphaFoldDB" id="A0A0R1SUZ0"/>
<dbReference type="InterPro" id="IPR050367">
    <property type="entry name" value="APC_superfamily"/>
</dbReference>
<keyword evidence="5 6" id="KW-0472">Membrane</keyword>
<feature type="transmembrane region" description="Helical" evidence="6">
    <location>
        <begin position="340"/>
        <end position="358"/>
    </location>
</feature>